<dbReference type="RefSeq" id="WP_202246770.1">
    <property type="nucleotide sequence ID" value="NZ_JAESIY010000021.1"/>
</dbReference>
<reference evidence="1" key="1">
    <citation type="submission" date="2021-01" db="EMBL/GenBank/DDBJ databases">
        <title>Fulvivirga kasyanovii gen. nov., sp nov., a novel member of the phylum Bacteroidetes isolated from seawater in a mussel farm.</title>
        <authorList>
            <person name="Zhao L.-H."/>
            <person name="Wang Z.-J."/>
        </authorList>
    </citation>
    <scope>NUCLEOTIDE SEQUENCE</scope>
    <source>
        <strain evidence="1">2943</strain>
    </source>
</reference>
<proteinExistence type="predicted"/>
<keyword evidence="2" id="KW-1185">Reference proteome</keyword>
<gene>
    <name evidence="1" type="ORF">JL102_22710</name>
</gene>
<evidence type="ECO:0000313" key="2">
    <source>
        <dbReference type="Proteomes" id="UP000659388"/>
    </source>
</evidence>
<protein>
    <submittedName>
        <fullName evidence="1">Uncharacterized protein</fullName>
    </submittedName>
</protein>
<comment type="caution">
    <text evidence="1">The sequence shown here is derived from an EMBL/GenBank/DDBJ whole genome shotgun (WGS) entry which is preliminary data.</text>
</comment>
<dbReference type="EMBL" id="JAESIY010000021">
    <property type="protein sequence ID" value="MBL3658976.1"/>
    <property type="molecule type" value="Genomic_DNA"/>
</dbReference>
<dbReference type="Proteomes" id="UP000659388">
    <property type="component" value="Unassembled WGS sequence"/>
</dbReference>
<organism evidence="1 2">
    <name type="scientific">Fulvivirga sediminis</name>
    <dbReference type="NCBI Taxonomy" id="2803949"/>
    <lineage>
        <taxon>Bacteria</taxon>
        <taxon>Pseudomonadati</taxon>
        <taxon>Bacteroidota</taxon>
        <taxon>Cytophagia</taxon>
        <taxon>Cytophagales</taxon>
        <taxon>Fulvivirgaceae</taxon>
        <taxon>Fulvivirga</taxon>
    </lineage>
</organism>
<dbReference type="AlphaFoldDB" id="A0A937K2U2"/>
<sequence length="119" mass="13969">MSKHWKERTNSAKHLDFMSTAHVGGLPIDASEEKGDWVYFVRECSFTFQFASLEQLKKMTEYFLAKVHPSTKTYNDGLEHYWQLWYERIPKGLIGGSKRERIHKALTNALIDFEQKQKG</sequence>
<evidence type="ECO:0000313" key="1">
    <source>
        <dbReference type="EMBL" id="MBL3658976.1"/>
    </source>
</evidence>
<name>A0A937K2U2_9BACT</name>
<accession>A0A937K2U2</accession>